<evidence type="ECO:0000313" key="3">
    <source>
        <dbReference type="Proteomes" id="UP000257039"/>
    </source>
</evidence>
<evidence type="ECO:0000313" key="2">
    <source>
        <dbReference type="EMBL" id="RDH41327.1"/>
    </source>
</evidence>
<proteinExistence type="predicted"/>
<organism evidence="2 3">
    <name type="scientific">Zooshikella ganghwensis</name>
    <dbReference type="NCBI Taxonomy" id="202772"/>
    <lineage>
        <taxon>Bacteria</taxon>
        <taxon>Pseudomonadati</taxon>
        <taxon>Pseudomonadota</taxon>
        <taxon>Gammaproteobacteria</taxon>
        <taxon>Oceanospirillales</taxon>
        <taxon>Zooshikellaceae</taxon>
        <taxon>Zooshikella</taxon>
    </lineage>
</organism>
<gene>
    <name evidence="2" type="ORF">B9G39_29090</name>
</gene>
<name>A0A4P9VGU3_9GAMM</name>
<keyword evidence="3" id="KW-1185">Reference proteome</keyword>
<dbReference type="Pfam" id="PF03524">
    <property type="entry name" value="CagX"/>
    <property type="match status" value="1"/>
</dbReference>
<comment type="caution">
    <text evidence="2">The sequence shown here is derived from an EMBL/GenBank/DDBJ whole genome shotgun (WGS) entry which is preliminary data.</text>
</comment>
<dbReference type="RefSeq" id="WP_094789954.1">
    <property type="nucleotide sequence ID" value="NZ_NDXW01000010.1"/>
</dbReference>
<dbReference type="Gene3D" id="2.60.40.2500">
    <property type="match status" value="1"/>
</dbReference>
<reference evidence="2 3" key="1">
    <citation type="submission" date="2017-04" db="EMBL/GenBank/DDBJ databases">
        <title>Draft genome sequence of Zooshikella ganghwensis VG4 isolated from Red Sea sediments.</title>
        <authorList>
            <person name="Rehman Z."/>
            <person name="Alam I."/>
            <person name="Kamau A."/>
            <person name="Bajic V."/>
            <person name="Leiknes T."/>
        </authorList>
    </citation>
    <scope>NUCLEOTIDE SEQUENCE [LARGE SCALE GENOMIC DNA]</scope>
    <source>
        <strain evidence="2 3">VG4</strain>
    </source>
</reference>
<dbReference type="AlphaFoldDB" id="A0A4P9VGU3"/>
<dbReference type="InterPro" id="IPR038161">
    <property type="entry name" value="VirB9/CagX/TrbG_C_sf"/>
</dbReference>
<evidence type="ECO:0000256" key="1">
    <source>
        <dbReference type="SAM" id="SignalP"/>
    </source>
</evidence>
<evidence type="ECO:0008006" key="4">
    <source>
        <dbReference type="Google" id="ProtNLM"/>
    </source>
</evidence>
<accession>A0A4P9VGU3</accession>
<dbReference type="EMBL" id="NDXW01000010">
    <property type="protein sequence ID" value="RDH41327.1"/>
    <property type="molecule type" value="Genomic_DNA"/>
</dbReference>
<protein>
    <recommendedName>
        <fullName evidence="4">Conjugal transfer protein</fullName>
    </recommendedName>
</protein>
<dbReference type="Proteomes" id="UP000257039">
    <property type="component" value="Unassembled WGS sequence"/>
</dbReference>
<feature type="chain" id="PRO_5021014030" description="Conjugal transfer protein" evidence="1">
    <location>
        <begin position="22"/>
        <end position="280"/>
    </location>
</feature>
<sequence length="280" mass="32016">MKTLMTTVLLTSTILAGHVTASSHCKKINWAPGKIYTIYAQFNGWTHIELPDNVLTSQKGPLMLLGNETLWEKIGGANHLYVQPNSKEPEGETTTLHVITQQGLSFNFNLRRTYQRHTPCYTIINKGDNLNNVTAALNNYIHPAAYQAQQQMTFWKAKYEEASAQQKQKVDDAVKAALRRYRHFIYTRYQWDSNSGFIGKDIVSDIYDDGRFTYIRLHNDNKGILAIEATVADKPEIIQAKYDDVTNLYRIVGIYPAFRLKYDDIEIAIERRDGITKGAF</sequence>
<keyword evidence="1" id="KW-0732">Signal</keyword>
<feature type="signal peptide" evidence="1">
    <location>
        <begin position="1"/>
        <end position="21"/>
    </location>
</feature>
<dbReference type="InterPro" id="IPR010258">
    <property type="entry name" value="Conjugal_tfr_TrbG/VirB9/CagX"/>
</dbReference>